<comment type="caution">
    <text evidence="2">The sequence shown here is derived from an EMBL/GenBank/DDBJ whole genome shotgun (WGS) entry which is preliminary data.</text>
</comment>
<protein>
    <submittedName>
        <fullName evidence="2">Uncharacterized protein</fullName>
    </submittedName>
</protein>
<name>A0A1F5GUB2_9BACT</name>
<sequence>MPTFKDKLGLSKFPHYYGDVGRLFFLLGGVVMLFSLPLLNQMMPVPAYVSILIIVAVVFVAGITNPAQKWVHILDSVISLVGIILFEYLAILVYTQGNEFFTFLLNQTLAAIFLFAFYFSVKTVRGFVVPERKSDKSPR</sequence>
<dbReference type="Proteomes" id="UP000178336">
    <property type="component" value="Unassembled WGS sequence"/>
</dbReference>
<evidence type="ECO:0000313" key="3">
    <source>
        <dbReference type="Proteomes" id="UP000178336"/>
    </source>
</evidence>
<keyword evidence="1" id="KW-1133">Transmembrane helix</keyword>
<evidence type="ECO:0000313" key="2">
    <source>
        <dbReference type="EMBL" id="OGD95441.1"/>
    </source>
</evidence>
<organism evidence="2 3">
    <name type="scientific">Candidatus Curtissbacteria bacterium RIFCSPLOWO2_01_FULL_37_9</name>
    <dbReference type="NCBI Taxonomy" id="1797724"/>
    <lineage>
        <taxon>Bacteria</taxon>
        <taxon>Candidatus Curtissiibacteriota</taxon>
    </lineage>
</organism>
<feature type="transmembrane region" description="Helical" evidence="1">
    <location>
        <begin position="45"/>
        <end position="63"/>
    </location>
</feature>
<feature type="transmembrane region" description="Helical" evidence="1">
    <location>
        <begin position="70"/>
        <end position="94"/>
    </location>
</feature>
<feature type="transmembrane region" description="Helical" evidence="1">
    <location>
        <begin position="100"/>
        <end position="121"/>
    </location>
</feature>
<keyword evidence="1" id="KW-0812">Transmembrane</keyword>
<reference evidence="2 3" key="1">
    <citation type="journal article" date="2016" name="Nat. Commun.">
        <title>Thousands of microbial genomes shed light on interconnected biogeochemical processes in an aquifer system.</title>
        <authorList>
            <person name="Anantharaman K."/>
            <person name="Brown C.T."/>
            <person name="Hug L.A."/>
            <person name="Sharon I."/>
            <person name="Castelle C.J."/>
            <person name="Probst A.J."/>
            <person name="Thomas B.C."/>
            <person name="Singh A."/>
            <person name="Wilkins M.J."/>
            <person name="Karaoz U."/>
            <person name="Brodie E.L."/>
            <person name="Williams K.H."/>
            <person name="Hubbard S.S."/>
            <person name="Banfield J.F."/>
        </authorList>
    </citation>
    <scope>NUCLEOTIDE SEQUENCE [LARGE SCALE GENOMIC DNA]</scope>
</reference>
<proteinExistence type="predicted"/>
<dbReference type="STRING" id="1797724.A3A48_02425"/>
<dbReference type="AlphaFoldDB" id="A0A1F5GUB2"/>
<dbReference type="EMBL" id="MFBN01000019">
    <property type="protein sequence ID" value="OGD95441.1"/>
    <property type="molecule type" value="Genomic_DNA"/>
</dbReference>
<feature type="transmembrane region" description="Helical" evidence="1">
    <location>
        <begin position="20"/>
        <end position="39"/>
    </location>
</feature>
<accession>A0A1F5GUB2</accession>
<keyword evidence="1" id="KW-0472">Membrane</keyword>
<evidence type="ECO:0000256" key="1">
    <source>
        <dbReference type="SAM" id="Phobius"/>
    </source>
</evidence>
<gene>
    <name evidence="2" type="ORF">A3A48_02425</name>
</gene>